<dbReference type="GO" id="GO:0044027">
    <property type="term" value="P:negative regulation of gene expression via chromosomal CpG island methylation"/>
    <property type="evidence" value="ECO:0007669"/>
    <property type="project" value="TreeGrafter"/>
</dbReference>
<evidence type="ECO:0000313" key="5">
    <source>
        <dbReference type="EMBL" id="PAV22421.1"/>
    </source>
</evidence>
<dbReference type="AlphaFoldDB" id="A0A286US72"/>
<evidence type="ECO:0000256" key="2">
    <source>
        <dbReference type="PROSITE-ProRule" id="PRU00358"/>
    </source>
</evidence>
<feature type="compositionally biased region" description="Basic and acidic residues" evidence="3">
    <location>
        <begin position="72"/>
        <end position="82"/>
    </location>
</feature>
<reference evidence="5 6" key="1">
    <citation type="journal article" date="2017" name="Mol. Ecol.">
        <title>Comparative and population genomic landscape of Phellinus noxius: A hypervariable fungus causing root rot in trees.</title>
        <authorList>
            <person name="Chung C.L."/>
            <person name="Lee T.J."/>
            <person name="Akiba M."/>
            <person name="Lee H.H."/>
            <person name="Kuo T.H."/>
            <person name="Liu D."/>
            <person name="Ke H.M."/>
            <person name="Yokoi T."/>
            <person name="Roa M.B."/>
            <person name="Lu M.J."/>
            <person name="Chang Y.Y."/>
            <person name="Ann P.J."/>
            <person name="Tsai J.N."/>
            <person name="Chen C.Y."/>
            <person name="Tzean S.S."/>
            <person name="Ota Y."/>
            <person name="Hattori T."/>
            <person name="Sahashi N."/>
            <person name="Liou R.F."/>
            <person name="Kikuchi T."/>
            <person name="Tsai I.J."/>
        </authorList>
    </citation>
    <scope>NUCLEOTIDE SEQUENCE [LARGE SCALE GENOMIC DNA]</scope>
    <source>
        <strain evidence="5 6">FFPRI411160</strain>
    </source>
</reference>
<dbReference type="InterPro" id="IPR015947">
    <property type="entry name" value="PUA-like_sf"/>
</dbReference>
<dbReference type="Gene3D" id="2.30.280.10">
    <property type="entry name" value="SRA-YDG"/>
    <property type="match status" value="1"/>
</dbReference>
<organism evidence="5 6">
    <name type="scientific">Pyrrhoderma noxium</name>
    <dbReference type="NCBI Taxonomy" id="2282107"/>
    <lineage>
        <taxon>Eukaryota</taxon>
        <taxon>Fungi</taxon>
        <taxon>Dikarya</taxon>
        <taxon>Basidiomycota</taxon>
        <taxon>Agaricomycotina</taxon>
        <taxon>Agaricomycetes</taxon>
        <taxon>Hymenochaetales</taxon>
        <taxon>Hymenochaetaceae</taxon>
        <taxon>Pyrrhoderma</taxon>
    </lineage>
</organism>
<dbReference type="InterPro" id="IPR045134">
    <property type="entry name" value="UHRF1/2-like"/>
</dbReference>
<comment type="subcellular location">
    <subcellularLocation>
        <location evidence="2">Nucleus</location>
    </subcellularLocation>
</comment>
<gene>
    <name evidence="5" type="ORF">PNOK_0237800</name>
</gene>
<dbReference type="PANTHER" id="PTHR14140">
    <property type="entry name" value="E3 UBIQUITIN-PROTEIN LIGASE UHRF-RELATED"/>
    <property type="match status" value="1"/>
</dbReference>
<dbReference type="InterPro" id="IPR036987">
    <property type="entry name" value="SRA-YDG_sf"/>
</dbReference>
<dbReference type="InterPro" id="IPR003105">
    <property type="entry name" value="SRA_YDG"/>
</dbReference>
<dbReference type="SUPFAM" id="SSF88697">
    <property type="entry name" value="PUA domain-like"/>
    <property type="match status" value="1"/>
</dbReference>
<evidence type="ECO:0000313" key="6">
    <source>
        <dbReference type="Proteomes" id="UP000217199"/>
    </source>
</evidence>
<feature type="compositionally biased region" description="Basic and acidic residues" evidence="3">
    <location>
        <begin position="126"/>
        <end position="142"/>
    </location>
</feature>
<evidence type="ECO:0000259" key="4">
    <source>
        <dbReference type="PROSITE" id="PS51015"/>
    </source>
</evidence>
<dbReference type="InParanoid" id="A0A286US72"/>
<evidence type="ECO:0000256" key="3">
    <source>
        <dbReference type="SAM" id="MobiDB-lite"/>
    </source>
</evidence>
<protein>
    <recommendedName>
        <fullName evidence="4">YDG domain-containing protein</fullName>
    </recommendedName>
</protein>
<dbReference type="Pfam" id="PF02182">
    <property type="entry name" value="SAD_SRA"/>
    <property type="match status" value="1"/>
</dbReference>
<dbReference type="EMBL" id="NBII01000002">
    <property type="protein sequence ID" value="PAV22421.1"/>
    <property type="molecule type" value="Genomic_DNA"/>
</dbReference>
<name>A0A286US72_9AGAM</name>
<feature type="region of interest" description="Disordered" evidence="3">
    <location>
        <begin position="121"/>
        <end position="143"/>
    </location>
</feature>
<proteinExistence type="predicted"/>
<comment type="caution">
    <text evidence="5">The sequence shown here is derived from an EMBL/GenBank/DDBJ whole genome shotgun (WGS) entry which is preliminary data.</text>
</comment>
<dbReference type="PROSITE" id="PS51015">
    <property type="entry name" value="YDG"/>
    <property type="match status" value="1"/>
</dbReference>
<feature type="region of interest" description="Disordered" evidence="3">
    <location>
        <begin position="35"/>
        <end position="101"/>
    </location>
</feature>
<feature type="region of interest" description="Disordered" evidence="3">
    <location>
        <begin position="302"/>
        <end position="353"/>
    </location>
</feature>
<dbReference type="PANTHER" id="PTHR14140:SF27">
    <property type="entry name" value="OS04G0289800 PROTEIN"/>
    <property type="match status" value="1"/>
</dbReference>
<dbReference type="FunFam" id="2.30.280.10:FF:000005">
    <property type="entry name" value="E3 ubiquitin-protein ligase UHRF1"/>
    <property type="match status" value="1"/>
</dbReference>
<dbReference type="SMART" id="SM00466">
    <property type="entry name" value="SRA"/>
    <property type="match status" value="1"/>
</dbReference>
<dbReference type="GO" id="GO:0061630">
    <property type="term" value="F:ubiquitin protein ligase activity"/>
    <property type="evidence" value="ECO:0007669"/>
    <property type="project" value="TreeGrafter"/>
</dbReference>
<keyword evidence="6" id="KW-1185">Reference proteome</keyword>
<feature type="domain" description="YDG" evidence="4">
    <location>
        <begin position="144"/>
        <end position="297"/>
    </location>
</feature>
<dbReference type="STRING" id="2282107.A0A286US72"/>
<feature type="compositionally biased region" description="Basic and acidic residues" evidence="3">
    <location>
        <begin position="305"/>
        <end position="326"/>
    </location>
</feature>
<sequence>MAKLTEYELERERNIARNRELLKQLDIDNLASFVKAIPTAPKQKEKISKKRKERDDVENEPPVLKTEQGEGEELRKIARSETNEEGEATLRRSSRNAGKKVDYAEVEKKGISQPSLRVLTKSKKKMGSDPRDTLKRTQDPKKYGSIPGIEVGTWWETRQACSMDAIHAPWVAGIAVGPKGAYSIALSGGYEDDVDLGVAFTYTGSGGRDLKGTKDKPKNLRTAPQSSDQTFDNHCNKALQLSAETGLPVRVIRGYKLKSEFAPAEGYRYDGLYKVNKAWQEKGLNIKFKVCKFAFTRLPNQSPLPKRDLEAEARLAETSGNEKNEVDDVVSEGSETSEMRTAEEAAEGEDKDA</sequence>
<feature type="region of interest" description="Disordered" evidence="3">
    <location>
        <begin position="210"/>
        <end position="229"/>
    </location>
</feature>
<dbReference type="Proteomes" id="UP000217199">
    <property type="component" value="Unassembled WGS sequence"/>
</dbReference>
<dbReference type="OrthoDB" id="2270193at2759"/>
<accession>A0A286US72</accession>
<dbReference type="GO" id="GO:0005634">
    <property type="term" value="C:nucleus"/>
    <property type="evidence" value="ECO:0007669"/>
    <property type="project" value="UniProtKB-SubCell"/>
</dbReference>
<evidence type="ECO:0000256" key="1">
    <source>
        <dbReference type="ARBA" id="ARBA00023242"/>
    </source>
</evidence>
<dbReference type="GO" id="GO:0016567">
    <property type="term" value="P:protein ubiquitination"/>
    <property type="evidence" value="ECO:0007669"/>
    <property type="project" value="TreeGrafter"/>
</dbReference>
<feature type="compositionally biased region" description="Acidic residues" evidence="3">
    <location>
        <begin position="344"/>
        <end position="353"/>
    </location>
</feature>
<keyword evidence="1 2" id="KW-0539">Nucleus</keyword>